<protein>
    <submittedName>
        <fullName evidence="3">Uncharacterized protein</fullName>
    </submittedName>
</protein>
<feature type="compositionally biased region" description="Low complexity" evidence="1">
    <location>
        <begin position="110"/>
        <end position="129"/>
    </location>
</feature>
<accession>A0A367LGB9</accession>
<feature type="non-terminal residue" evidence="3">
    <location>
        <position position="418"/>
    </location>
</feature>
<feature type="transmembrane region" description="Helical" evidence="2">
    <location>
        <begin position="179"/>
        <end position="197"/>
    </location>
</feature>
<dbReference type="EMBL" id="LKCN02000007">
    <property type="protein sequence ID" value="RCI13302.1"/>
    <property type="molecule type" value="Genomic_DNA"/>
</dbReference>
<reference evidence="3 4" key="1">
    <citation type="journal article" date="2015" name="BMC Genomics">
        <title>Insights from the genome of Ophiocordyceps polyrhachis-furcata to pathogenicity and host specificity in insect fungi.</title>
        <authorList>
            <person name="Wichadakul D."/>
            <person name="Kobmoo N."/>
            <person name="Ingsriswang S."/>
            <person name="Tangphatsornruang S."/>
            <person name="Chantasingh D."/>
            <person name="Luangsa-ard J.J."/>
            <person name="Eurwilaichitr L."/>
        </authorList>
    </citation>
    <scope>NUCLEOTIDE SEQUENCE [LARGE SCALE GENOMIC DNA]</scope>
    <source>
        <strain evidence="3 4">BCC 54312</strain>
    </source>
</reference>
<feature type="non-terminal residue" evidence="3">
    <location>
        <position position="1"/>
    </location>
</feature>
<keyword evidence="2" id="KW-0812">Transmembrane</keyword>
<dbReference type="Proteomes" id="UP000253664">
    <property type="component" value="Unassembled WGS sequence"/>
</dbReference>
<gene>
    <name evidence="3" type="ORF">L249_1039</name>
</gene>
<feature type="compositionally biased region" description="Gly residues" evidence="1">
    <location>
        <begin position="1"/>
        <end position="10"/>
    </location>
</feature>
<name>A0A367LGB9_9HYPO</name>
<keyword evidence="4" id="KW-1185">Reference proteome</keyword>
<dbReference type="AlphaFoldDB" id="A0A367LGB9"/>
<keyword evidence="2" id="KW-0472">Membrane</keyword>
<feature type="region of interest" description="Disordered" evidence="1">
    <location>
        <begin position="86"/>
        <end position="132"/>
    </location>
</feature>
<feature type="region of interest" description="Disordered" evidence="1">
    <location>
        <begin position="1"/>
        <end position="21"/>
    </location>
</feature>
<feature type="transmembrane region" description="Helical" evidence="2">
    <location>
        <begin position="139"/>
        <end position="167"/>
    </location>
</feature>
<sequence length="418" mass="46980">TRPEGLGGSRDAGPAAAGPRPPYVTEAVRGGYGYGYGYGCTGRTGQQVKQGVPSSKIQSVSVGAFRGLLSTMLRYSFALRSRLQRQQRQQTQKDHLITGCQEGGRTRGPRQQTSRPSSSSSFLRQGSQRPNPRSFFSTFAADTATAMATATATATANALVATVPLLLLLSLSNALFDPIFSAAFFVLWFSVLFFPPFSSYGRPYDLQRRQEQGQDQESFVVLFVVFFLRPYPPLRPFQGRGIQQFLDQFEEQVLDRRVDWLPFFVAPPCLRQIQVLTEDLPWPAAKTALLRYYGAFDQIRTVGFYEKLRRHEARRPKTKDTIDWLEKHAFLCTRPEGLGGSRDAGPAAAGPRPPYVTEAVRHSGYTRRLRLRLRLRLYGPYGPYEGRNVGLGDLLRPVYNGFRLYRLSYLQPSHDDLS</sequence>
<evidence type="ECO:0000256" key="1">
    <source>
        <dbReference type="SAM" id="MobiDB-lite"/>
    </source>
</evidence>
<keyword evidence="2" id="KW-1133">Transmembrane helix</keyword>
<evidence type="ECO:0000256" key="2">
    <source>
        <dbReference type="SAM" id="Phobius"/>
    </source>
</evidence>
<evidence type="ECO:0000313" key="3">
    <source>
        <dbReference type="EMBL" id="RCI13302.1"/>
    </source>
</evidence>
<comment type="caution">
    <text evidence="3">The sequence shown here is derived from an EMBL/GenBank/DDBJ whole genome shotgun (WGS) entry which is preliminary data.</text>
</comment>
<dbReference type="OrthoDB" id="4931002at2759"/>
<evidence type="ECO:0000313" key="4">
    <source>
        <dbReference type="Proteomes" id="UP000253664"/>
    </source>
</evidence>
<proteinExistence type="predicted"/>
<organism evidence="3 4">
    <name type="scientific">Ophiocordyceps polyrhachis-furcata BCC 54312</name>
    <dbReference type="NCBI Taxonomy" id="1330021"/>
    <lineage>
        <taxon>Eukaryota</taxon>
        <taxon>Fungi</taxon>
        <taxon>Dikarya</taxon>
        <taxon>Ascomycota</taxon>
        <taxon>Pezizomycotina</taxon>
        <taxon>Sordariomycetes</taxon>
        <taxon>Hypocreomycetidae</taxon>
        <taxon>Hypocreales</taxon>
        <taxon>Ophiocordycipitaceae</taxon>
        <taxon>Ophiocordyceps</taxon>
    </lineage>
</organism>